<feature type="transmembrane region" description="Helical" evidence="3">
    <location>
        <begin position="578"/>
        <end position="597"/>
    </location>
</feature>
<dbReference type="NCBIfam" id="TIGR02675">
    <property type="entry name" value="tape_meas_nterm"/>
    <property type="match status" value="1"/>
</dbReference>
<proteinExistence type="predicted"/>
<evidence type="ECO:0000313" key="5">
    <source>
        <dbReference type="EMBL" id="ADD81132.1"/>
    </source>
</evidence>
<evidence type="ECO:0000256" key="1">
    <source>
        <dbReference type="ARBA" id="ARBA00022465"/>
    </source>
</evidence>
<evidence type="ECO:0000256" key="2">
    <source>
        <dbReference type="SAM" id="MobiDB-lite"/>
    </source>
</evidence>
<reference evidence="5 6" key="1">
    <citation type="journal article" date="2011" name="Appl. Environ. Microbiol.">
        <title>Genomic and functional analyses of Rhodococcus equi phages ReqiPepy6, ReqiPoco6, ReqiPine5, and ReqiDocB7.</title>
        <authorList>
            <person name="Summer E.J."/>
            <person name="Liu M."/>
            <person name="Gill J.J."/>
            <person name="Grant M."/>
            <person name="Chan-Cortes T.N."/>
            <person name="Ferguson L."/>
            <person name="Janes C."/>
            <person name="Lange K."/>
            <person name="Bertoli M."/>
            <person name="Moore C."/>
            <person name="Orchard R.C."/>
            <person name="Cohen N."/>
            <person name="Young R."/>
        </authorList>
    </citation>
    <scope>NUCLEOTIDE SEQUENCE [LARGE SCALE GENOMIC DNA]</scope>
</reference>
<evidence type="ECO:0000256" key="3">
    <source>
        <dbReference type="SAM" id="Phobius"/>
    </source>
</evidence>
<protein>
    <submittedName>
        <fullName evidence="5">Tape measure protein</fullName>
    </submittedName>
</protein>
<dbReference type="InterPro" id="IPR013491">
    <property type="entry name" value="Tape_meas_N"/>
</dbReference>
<organism evidence="5 6">
    <name type="scientific">Rhodococcus phage ReqiPine5</name>
    <dbReference type="NCBI Taxonomy" id="691963"/>
    <lineage>
        <taxon>Viruses</taxon>
        <taxon>Duplodnaviria</taxon>
        <taxon>Heunggongvirae</taxon>
        <taxon>Uroviricota</taxon>
        <taxon>Caudoviricetes</taxon>
        <taxon>Caudoviricetes incertae sedis</taxon>
        <taxon>Reqipinevirus</taxon>
        <taxon>Reqipinevirus reqipine5</taxon>
    </lineage>
</organism>
<dbReference type="RefSeq" id="YP_009016208.1">
    <property type="nucleotide sequence ID" value="NC_023722.1"/>
</dbReference>
<feature type="transmembrane region" description="Helical" evidence="3">
    <location>
        <begin position="1634"/>
        <end position="1652"/>
    </location>
</feature>
<feature type="region of interest" description="Disordered" evidence="2">
    <location>
        <begin position="80"/>
        <end position="112"/>
    </location>
</feature>
<dbReference type="KEGG" id="vg:18564138"/>
<sequence length="1732" mass="181619">MAATAGSISVGVTLDAGNVMDDLVTEVEKAMKNVFSTVEVKMADINKALNKIDSQAMADKMAADNKRMADAISKATAATDKLGDSAEQTGKKTKDAAGKSSEGAAANKKLGDTASDAASKTEKLGGAVNKASGFLKGYGGIIAGVAGLGGIGTVLTKGLDRLTAIDNAKAKLSGLGHEAGTVQQIMDNAMNSVKGTAYGLGDAASVAAGAVAAGIKPGAELERTLKVIGDSASIAGVELGDMGAIFNKVAASNKIQGDVIAQLSDAGIPVVQLLGKELGKTSEEVLALASEGKINFETFQNAMEKGMGGAALKAGDTFKGAVDNAGAALGRLGATILDAPFKAAPGIIGGITETIDVLNLKTKGFLELLTTGSFGEAWEKAFPGKNLDNSPMAKFLVDVNDGVHMVKGALDLLRSGDYTKEIGSALGVDEDSKVVDNILRVREIALDSFGRIGAIFGQLRDGAMALVTPLGTIIGSLGAASAAIGFSAWDLFLTILEALTPLIVNTLVPAIETLANLMAENQTTVTLLVGAYTGYKTVMMGMTVAQNAWTVATKAWTAATKIGTAVMKVFNTVMKMSTFGKIVTAITLVVGALTWFFTQTELGKSIFEGLKNAIGVAWDWIVEKFNWAKEILAGVWQSISDAFSWTWENILRPIWDGFTSALQVIGDAFTWFYENIIKPVWDGIAAYIGFVWNNVIQPIFKVWETVIMGIIVPLLLFFFNQVIVPVFQGIGAFIAATWNSVIRPIWDAMKAALGWLGDAFNWVWNNVIKPAWDGLGAGISWVWENVIRPVWDGIKWGLEGLGAIFSWVWENVIRPVWDGLGAGISWVWENVIKPAWDAMETGLKWIGDFFSKTVKGIEDVWNKLRNILAKPINFMIGTVYNNGIAKAWNKVAEFIPGLVKAPTMDLIPEYATGGAIRGPGSGTSDDIFAKLSNGEHVVTAEEVRRAGGQSAVYAIRDMLFRGIPFSWDGGRVLSQLGQNNVSSYGAAVKEKGLGRVDPQGLFDQFLPRYATGGAVMGPSVIEPWMYQLLEGHKFAKSQHGKPYQWAGPRFVGDSFDCSGFMSSIAAAITGGNVWQRYWYTGSFGRGQGPGGPQGFVPGVDAGFSIGVTDDPGGPGGGHTAGTLGAIPALGIHSPVNVESGGSIGDVHYGGGPSPMSFLGQYHLPIGANGFFEAGSGSSGPSPEEQKSWLARKAMDVLRLITDPIANTIEGIVGAPPPEFLGIPRKFLDTGVEAVGTGIDKTIDGLGGLLSSAWAGAQNKVGDILGALNPFDSGGIANGVGFMPKNVIAPERVLSPEQTMMFEQLVNALTTLASGRFNAGVRRATGLEEDSAIVDAALSMREATDAINTLVQTGDYTGTLNRFGIPEDHPLVGAVLGIRESLGLTNTAVKQVSAAVETAPPVITEQGEVLAEKIDGTTAAVKEGNEDQRTEFAKLVDAWAVENIAGPLERAMTSAIGSDEARKLALGLVDGLGTKVDDAFTAAGDAIIKGITDTIVGTVETFITAGIDAAFGKNDGPFESWVMNAWAKMVDADIVARELLTNMVKEVRGFRGDVTKGFAVTGEIMSDTAMYMDRTATSSAISKQVQIDAMNEMMRATIQFVLTKILFPALSALLTALITAGLTAVGAAIGGPIGAAIGGGIGAAIGGVLSGLLGNAMGGVFDEGGLAHGVGMMPKATIQPERVLSPRQTAAFERLVDALDRGGLDRRSIHAPIYVQGSSAPEKIQDRLIGGLN</sequence>
<keyword evidence="3" id="KW-0472">Membrane</keyword>
<feature type="transmembrane region" description="Helical" evidence="3">
    <location>
        <begin position="1604"/>
        <end position="1628"/>
    </location>
</feature>
<keyword evidence="3" id="KW-1133">Transmembrane helix</keyword>
<dbReference type="Proteomes" id="UP000001504">
    <property type="component" value="Segment"/>
</dbReference>
<dbReference type="GO" id="GO:0098003">
    <property type="term" value="P:viral tail assembly"/>
    <property type="evidence" value="ECO:0007669"/>
    <property type="project" value="UniProtKB-KW"/>
</dbReference>
<name>D4P802_9CAUD</name>
<feature type="transmembrane region" description="Helical" evidence="3">
    <location>
        <begin position="702"/>
        <end position="720"/>
    </location>
</feature>
<keyword evidence="1" id="KW-1245">Viral tail assembly</keyword>
<keyword evidence="1" id="KW-1188">Viral release from host cell</keyword>
<evidence type="ECO:0000313" key="6">
    <source>
        <dbReference type="Proteomes" id="UP000001504"/>
    </source>
</evidence>
<gene>
    <name evidence="5" type="ORF">ReqiPine5gene27</name>
</gene>
<dbReference type="EMBL" id="GU580943">
    <property type="protein sequence ID" value="ADD81132.1"/>
    <property type="molecule type" value="Genomic_DNA"/>
</dbReference>
<feature type="compositionally biased region" description="Basic and acidic residues" evidence="2">
    <location>
        <begin position="81"/>
        <end position="97"/>
    </location>
</feature>
<dbReference type="GeneID" id="18564138"/>
<evidence type="ECO:0000259" key="4">
    <source>
        <dbReference type="Pfam" id="PF20155"/>
    </source>
</evidence>
<keyword evidence="3" id="KW-0812">Transmembrane</keyword>
<accession>D4P802</accession>
<feature type="domain" description="Tape measure protein N-terminal" evidence="4">
    <location>
        <begin position="159"/>
        <end position="332"/>
    </location>
</feature>
<dbReference type="Pfam" id="PF20155">
    <property type="entry name" value="TMP_3"/>
    <property type="match status" value="1"/>
</dbReference>
<keyword evidence="6" id="KW-1185">Reference proteome</keyword>